<sequence length="132" mass="14891">MRKKTWVLAGILIFILIGGVSWFMFNQNETQRKEQQIVKMETTTAKQIKNTFTDVTEIKFSERYGENRLTGYTETMVTVSTSYGVNAEIGVSMSPKDKINQSYVGSGEPTLRKGITGTEVRVIFSNKDEGSF</sequence>
<comment type="caution">
    <text evidence="2">The sequence shown here is derived from an EMBL/GenBank/DDBJ whole genome shotgun (WGS) entry which is preliminary data.</text>
</comment>
<dbReference type="Proteomes" id="UP000297938">
    <property type="component" value="Unassembled WGS sequence"/>
</dbReference>
<dbReference type="EMBL" id="NRPP01000007">
    <property type="protein sequence ID" value="TFJ28675.1"/>
    <property type="molecule type" value="Genomic_DNA"/>
</dbReference>
<evidence type="ECO:0000313" key="3">
    <source>
        <dbReference type="Proteomes" id="UP000297938"/>
    </source>
</evidence>
<organism evidence="2 3">
    <name type="scientific">Carnobacterium divergens</name>
    <name type="common">Lactobacillus divergens</name>
    <dbReference type="NCBI Taxonomy" id="2748"/>
    <lineage>
        <taxon>Bacteria</taxon>
        <taxon>Bacillati</taxon>
        <taxon>Bacillota</taxon>
        <taxon>Bacilli</taxon>
        <taxon>Lactobacillales</taxon>
        <taxon>Carnobacteriaceae</taxon>
        <taxon>Carnobacterium</taxon>
    </lineage>
</organism>
<accession>A0A7Z8D0X6</accession>
<reference evidence="2 3" key="1">
    <citation type="journal article" date="2018" name="Int. J. Food Microbiol.">
        <title>Growth of Carnobacterium spp. isolated from chilled vacuum-packaged meat under relevant acidic conditions.</title>
        <authorList>
            <person name="Zhang P."/>
            <person name="Badoni M."/>
            <person name="Ganzle M."/>
            <person name="Yang X."/>
        </authorList>
    </citation>
    <scope>NUCLEOTIDE SEQUENCE [LARGE SCALE GENOMIC DNA]</scope>
    <source>
        <strain evidence="2 3">B2</strain>
    </source>
</reference>
<gene>
    <name evidence="2" type="ORF">CKN69_03860</name>
</gene>
<dbReference type="AlphaFoldDB" id="A0A7Z8D0X6"/>
<keyword evidence="1" id="KW-1133">Transmembrane helix</keyword>
<keyword evidence="1" id="KW-0472">Membrane</keyword>
<proteinExistence type="predicted"/>
<evidence type="ECO:0008006" key="4">
    <source>
        <dbReference type="Google" id="ProtNLM"/>
    </source>
</evidence>
<feature type="transmembrane region" description="Helical" evidence="1">
    <location>
        <begin position="6"/>
        <end position="25"/>
    </location>
</feature>
<protein>
    <recommendedName>
        <fullName evidence="4">DUF1433 domain-containing protein</fullName>
    </recommendedName>
</protein>
<name>A0A7Z8D0X6_CARDV</name>
<evidence type="ECO:0000256" key="1">
    <source>
        <dbReference type="SAM" id="Phobius"/>
    </source>
</evidence>
<evidence type="ECO:0000313" key="2">
    <source>
        <dbReference type="EMBL" id="TFJ28675.1"/>
    </source>
</evidence>
<keyword evidence="1" id="KW-0812">Transmembrane</keyword>